<keyword evidence="2 6" id="KW-0067">ATP-binding</keyword>
<keyword evidence="3" id="KW-0175">Coiled coil</keyword>
<dbReference type="Proteomes" id="UP001165079">
    <property type="component" value="Unassembled WGS sequence"/>
</dbReference>
<dbReference type="PANTHER" id="PTHR42855">
    <property type="entry name" value="ABC TRANSPORTER ATP-BINDING SUBUNIT"/>
    <property type="match status" value="1"/>
</dbReference>
<dbReference type="RefSeq" id="WP_285667685.1">
    <property type="nucleotide sequence ID" value="NZ_BSTX01000010.1"/>
</dbReference>
<evidence type="ECO:0000313" key="6">
    <source>
        <dbReference type="EMBL" id="GLZ82098.1"/>
    </source>
</evidence>
<dbReference type="Pfam" id="PF00005">
    <property type="entry name" value="ABC_tran"/>
    <property type="match status" value="2"/>
</dbReference>
<dbReference type="PROSITE" id="PS50893">
    <property type="entry name" value="ABC_TRANSPORTER_2"/>
    <property type="match status" value="2"/>
</dbReference>
<reference evidence="6" key="1">
    <citation type="submission" date="2023-03" db="EMBL/GenBank/DDBJ databases">
        <title>Actinorhabdospora filicis NBRC 111898.</title>
        <authorList>
            <person name="Ichikawa N."/>
            <person name="Sato H."/>
            <person name="Tonouchi N."/>
        </authorList>
    </citation>
    <scope>NUCLEOTIDE SEQUENCE</scope>
    <source>
        <strain evidence="6">NBRC 111898</strain>
    </source>
</reference>
<gene>
    <name evidence="6" type="ORF">Afil01_69050</name>
</gene>
<evidence type="ECO:0000256" key="4">
    <source>
        <dbReference type="SAM" id="MobiDB-lite"/>
    </source>
</evidence>
<feature type="coiled-coil region" evidence="3">
    <location>
        <begin position="96"/>
        <end position="130"/>
    </location>
</feature>
<dbReference type="CDD" id="cd03221">
    <property type="entry name" value="ABCF_EF-3"/>
    <property type="match status" value="2"/>
</dbReference>
<dbReference type="Gene3D" id="3.40.50.300">
    <property type="entry name" value="P-loop containing nucleotide triphosphate hydrolases"/>
    <property type="match status" value="2"/>
</dbReference>
<evidence type="ECO:0000256" key="2">
    <source>
        <dbReference type="ARBA" id="ARBA00022840"/>
    </source>
</evidence>
<evidence type="ECO:0000259" key="5">
    <source>
        <dbReference type="PROSITE" id="PS50893"/>
    </source>
</evidence>
<feature type="region of interest" description="Disordered" evidence="4">
    <location>
        <begin position="283"/>
        <end position="314"/>
    </location>
</feature>
<dbReference type="GO" id="GO:0016887">
    <property type="term" value="F:ATP hydrolysis activity"/>
    <property type="evidence" value="ECO:0007669"/>
    <property type="project" value="InterPro"/>
</dbReference>
<name>A0A9W6STL4_9ACTN</name>
<organism evidence="6 7">
    <name type="scientific">Actinorhabdospora filicis</name>
    <dbReference type="NCBI Taxonomy" id="1785913"/>
    <lineage>
        <taxon>Bacteria</taxon>
        <taxon>Bacillati</taxon>
        <taxon>Actinomycetota</taxon>
        <taxon>Actinomycetes</taxon>
        <taxon>Micromonosporales</taxon>
        <taxon>Micromonosporaceae</taxon>
        <taxon>Actinorhabdospora</taxon>
    </lineage>
</organism>
<dbReference type="InterPro" id="IPR003439">
    <property type="entry name" value="ABC_transporter-like_ATP-bd"/>
</dbReference>
<keyword evidence="1" id="KW-0547">Nucleotide-binding</keyword>
<dbReference type="SUPFAM" id="SSF52540">
    <property type="entry name" value="P-loop containing nucleoside triphosphate hydrolases"/>
    <property type="match status" value="2"/>
</dbReference>
<comment type="caution">
    <text evidence="6">The sequence shown here is derived from an EMBL/GenBank/DDBJ whole genome shotgun (WGS) entry which is preliminary data.</text>
</comment>
<accession>A0A9W6STL4</accession>
<proteinExistence type="predicted"/>
<dbReference type="InterPro" id="IPR017871">
    <property type="entry name" value="ABC_transporter-like_CS"/>
</dbReference>
<evidence type="ECO:0000313" key="7">
    <source>
        <dbReference type="Proteomes" id="UP001165079"/>
    </source>
</evidence>
<dbReference type="InterPro" id="IPR051309">
    <property type="entry name" value="ABCF_ATPase"/>
</dbReference>
<feature type="compositionally biased region" description="Basic and acidic residues" evidence="4">
    <location>
        <begin position="285"/>
        <end position="301"/>
    </location>
</feature>
<protein>
    <submittedName>
        <fullName evidence="6">ABC transporter ATP-binding protein</fullName>
    </submittedName>
</protein>
<dbReference type="PROSITE" id="PS00211">
    <property type="entry name" value="ABC_TRANSPORTER_1"/>
    <property type="match status" value="1"/>
</dbReference>
<dbReference type="InterPro" id="IPR027417">
    <property type="entry name" value="P-loop_NTPase"/>
</dbReference>
<dbReference type="InterPro" id="IPR003593">
    <property type="entry name" value="AAA+_ATPase"/>
</dbReference>
<keyword evidence="7" id="KW-1185">Reference proteome</keyword>
<dbReference type="NCBIfam" id="NF000355">
    <property type="entry name" value="ribo_prot_ABC_F"/>
    <property type="match status" value="1"/>
</dbReference>
<evidence type="ECO:0000256" key="3">
    <source>
        <dbReference type="SAM" id="Coils"/>
    </source>
</evidence>
<sequence length="543" mass="59250">MTRVRTAHPTSQLAVAGASKVYGDKLVLDAVSFTVRPGERVAVIGENGSGKSTLLRLLAGSELPDNGEVTVSAAGGVGHLGQTLDLPPGSTVADAVDDALSEIRAMEREMRALEERLAEADEEALTAYGDLLAAFDARGGYEADARVEAATHNLGLSHITRDRLLETLSGGERSRLGLACVLAAAPELLLLDEPTNHLDHASVTWLEDQLRAHRGTIVTVTHDRAFLERVATAILEVDGDTHTVSRYGDGWSGYLTAKAATRRRWEQDYTDWLAEIDRQTTLSERGVDEMSKREKSADRPKTAGHRRSHEAGLAGQVRNAKERLERLRAEPVAKPPEPLRFRASVAGGKGEGLAAELVDVKVADRLFVEHFTLAPGARLLLTGPNGAGKTTLLNVLAGVVRADSGKVRRPRRTVYLQQELPPDRLRRDLLSAFAEGLPGPADEHAETLLSLGLFREEDLRRSTLDLSIGQQRRLEIARLVTRPADLLILDEPTNHLSLTLIEELQQALSDYKGALLVVSHDRRFQREFTGDHAELRDGRLLAP</sequence>
<evidence type="ECO:0000256" key="1">
    <source>
        <dbReference type="ARBA" id="ARBA00022741"/>
    </source>
</evidence>
<feature type="domain" description="ABC transporter" evidence="5">
    <location>
        <begin position="327"/>
        <end position="541"/>
    </location>
</feature>
<dbReference type="AlphaFoldDB" id="A0A9W6STL4"/>
<dbReference type="EMBL" id="BSTX01000010">
    <property type="protein sequence ID" value="GLZ82098.1"/>
    <property type="molecule type" value="Genomic_DNA"/>
</dbReference>
<dbReference type="GO" id="GO:0005524">
    <property type="term" value="F:ATP binding"/>
    <property type="evidence" value="ECO:0007669"/>
    <property type="project" value="UniProtKB-KW"/>
</dbReference>
<dbReference type="FunFam" id="3.40.50.300:FF:000011">
    <property type="entry name" value="Putative ABC transporter ATP-binding component"/>
    <property type="match status" value="1"/>
</dbReference>
<feature type="domain" description="ABC transporter" evidence="5">
    <location>
        <begin position="13"/>
        <end position="263"/>
    </location>
</feature>
<dbReference type="SMART" id="SM00382">
    <property type="entry name" value="AAA"/>
    <property type="match status" value="2"/>
</dbReference>
<dbReference type="PANTHER" id="PTHR42855:SF2">
    <property type="entry name" value="DRUG RESISTANCE ABC TRANSPORTER,ATP-BINDING PROTEIN"/>
    <property type="match status" value="1"/>
</dbReference>